<dbReference type="CDD" id="cd00200">
    <property type="entry name" value="WD40"/>
    <property type="match status" value="1"/>
</dbReference>
<dbReference type="PANTHER" id="PTHR19920">
    <property type="entry name" value="WD40 PROTEIN CIAO1"/>
    <property type="match status" value="1"/>
</dbReference>
<dbReference type="GO" id="GO:0016226">
    <property type="term" value="P:iron-sulfur cluster assembly"/>
    <property type="evidence" value="ECO:0007669"/>
    <property type="project" value="UniProtKB-UniRule"/>
</dbReference>
<evidence type="ECO:0000256" key="3">
    <source>
        <dbReference type="HAMAP-Rule" id="MF_03037"/>
    </source>
</evidence>
<proteinExistence type="inferred from homology"/>
<protein>
    <recommendedName>
        <fullName evidence="3">Probable cytosolic iron-sulfur protein assembly protein 1</fullName>
    </recommendedName>
</protein>
<evidence type="ECO:0000313" key="5">
    <source>
        <dbReference type="EMBL" id="QDS76586.1"/>
    </source>
</evidence>
<comment type="function">
    <text evidence="3">Essential component of the cytosolic iron-sulfur (Fe/S) protein assembly machinery. Required for the maturation of extramitochondrial Fe/S proteins.</text>
</comment>
<feature type="repeat" description="WD" evidence="4">
    <location>
        <begin position="391"/>
        <end position="412"/>
    </location>
</feature>
<dbReference type="InterPro" id="IPR015943">
    <property type="entry name" value="WD40/YVTN_repeat-like_dom_sf"/>
</dbReference>
<dbReference type="SMART" id="SM00320">
    <property type="entry name" value="WD40"/>
    <property type="match status" value="7"/>
</dbReference>
<sequence>MPATTYEQQITPLATLTPASTTRCWLTSPHPSLPIVATACSDKTVRIYSLTSFTLLSTISGGHKRSIRTCAWKPNTKGESVLATGSFDASAGIWRRWDVEVNGEVQDFTRVKGSEGDDDDGDEDEWRFSVILDGHESEIKSVAWSAGGQYLATCARDKTVWIWEEIDDDNFETIAVMQEHDADVKSVAWHPQEDLLASGSYDDSIRLYREDLDDWACVSVMKHEATVWTVLFEPLSNVAKVGDMGALSEEQQAFLEERKKSGSRLVSCSDDLSIRIWRRKPKVHQPLQAGAVPSILNTNNIEEDWYEEAKLPQTHERAIYAVDWSQRSGMIVSTGSDGKIIVYKERWKASTDPEIATEWYVVAELEASHDVFEANHVCWALRRDKNRKRDDEEVIISTGDDGEVKVWVLEQG</sequence>
<dbReference type="STRING" id="50376.A0A517LLY8"/>
<evidence type="ECO:0000256" key="2">
    <source>
        <dbReference type="ARBA" id="ARBA00022737"/>
    </source>
</evidence>
<evidence type="ECO:0000256" key="4">
    <source>
        <dbReference type="PROSITE-ProRule" id="PRU00221"/>
    </source>
</evidence>
<feature type="repeat" description="WD" evidence="4">
    <location>
        <begin position="60"/>
        <end position="94"/>
    </location>
</feature>
<dbReference type="Pfam" id="PF00400">
    <property type="entry name" value="WD40"/>
    <property type="match status" value="5"/>
</dbReference>
<dbReference type="GO" id="GO:0097361">
    <property type="term" value="C:cytosolic [4Fe-4S] assembly targeting complex"/>
    <property type="evidence" value="ECO:0007669"/>
    <property type="project" value="InterPro"/>
</dbReference>
<dbReference type="SUPFAM" id="SSF50978">
    <property type="entry name" value="WD40 repeat-like"/>
    <property type="match status" value="1"/>
</dbReference>
<evidence type="ECO:0000313" key="6">
    <source>
        <dbReference type="Proteomes" id="UP000316270"/>
    </source>
</evidence>
<dbReference type="InterPro" id="IPR036322">
    <property type="entry name" value="WD40_repeat_dom_sf"/>
</dbReference>
<reference evidence="5 6" key="1">
    <citation type="submission" date="2019-07" db="EMBL/GenBank/DDBJ databases">
        <title>Finished genome of Venturia effusa.</title>
        <authorList>
            <person name="Young C.A."/>
            <person name="Cox M.P."/>
            <person name="Ganley A.R.D."/>
            <person name="David W.J."/>
        </authorList>
    </citation>
    <scope>NUCLEOTIDE SEQUENCE [LARGE SCALE GENOMIC DNA]</scope>
    <source>
        <strain evidence="6">albino</strain>
    </source>
</reference>
<dbReference type="PANTHER" id="PTHR19920:SF0">
    <property type="entry name" value="CYTOSOLIC IRON-SULFUR PROTEIN ASSEMBLY PROTEIN CIAO1-RELATED"/>
    <property type="match status" value="1"/>
</dbReference>
<dbReference type="InterPro" id="IPR028608">
    <property type="entry name" value="CIAO1/Cia1"/>
</dbReference>
<comment type="similarity">
    <text evidence="3">Belongs to the WD repeat CIA1 family.</text>
</comment>
<keyword evidence="1 4" id="KW-0853">WD repeat</keyword>
<feature type="repeat" description="WD" evidence="4">
    <location>
        <begin position="177"/>
        <end position="208"/>
    </location>
</feature>
<keyword evidence="6" id="KW-1185">Reference proteome</keyword>
<dbReference type="OrthoDB" id="284782at2759"/>
<evidence type="ECO:0000256" key="1">
    <source>
        <dbReference type="ARBA" id="ARBA00022574"/>
    </source>
</evidence>
<keyword evidence="2" id="KW-0677">Repeat</keyword>
<dbReference type="Gene3D" id="2.130.10.10">
    <property type="entry name" value="YVTN repeat-like/Quinoprotein amine dehydrogenase"/>
    <property type="match status" value="1"/>
</dbReference>
<feature type="repeat" description="WD" evidence="4">
    <location>
        <begin position="132"/>
        <end position="164"/>
    </location>
</feature>
<gene>
    <name evidence="3" type="primary">CIA1</name>
    <name evidence="5" type="ORF">FKW77_007356</name>
</gene>
<name>A0A517LLY8_9PEZI</name>
<organism evidence="5 6">
    <name type="scientific">Venturia effusa</name>
    <dbReference type="NCBI Taxonomy" id="50376"/>
    <lineage>
        <taxon>Eukaryota</taxon>
        <taxon>Fungi</taxon>
        <taxon>Dikarya</taxon>
        <taxon>Ascomycota</taxon>
        <taxon>Pezizomycotina</taxon>
        <taxon>Dothideomycetes</taxon>
        <taxon>Pleosporomycetidae</taxon>
        <taxon>Venturiales</taxon>
        <taxon>Venturiaceae</taxon>
        <taxon>Venturia</taxon>
    </lineage>
</organism>
<dbReference type="PROSITE" id="PS50082">
    <property type="entry name" value="WD_REPEATS_2"/>
    <property type="match status" value="4"/>
</dbReference>
<accession>A0A517LLY8</accession>
<dbReference type="EMBL" id="CP042199">
    <property type="protein sequence ID" value="QDS76586.1"/>
    <property type="molecule type" value="Genomic_DNA"/>
</dbReference>
<dbReference type="HAMAP" id="MF_03037">
    <property type="entry name" value="ciao1"/>
    <property type="match status" value="1"/>
</dbReference>
<dbReference type="AlphaFoldDB" id="A0A517LLY8"/>
<dbReference type="PROSITE" id="PS50294">
    <property type="entry name" value="WD_REPEATS_REGION"/>
    <property type="match status" value="2"/>
</dbReference>
<dbReference type="Proteomes" id="UP000316270">
    <property type="component" value="Chromosome 15"/>
</dbReference>
<dbReference type="InterPro" id="IPR001680">
    <property type="entry name" value="WD40_rpt"/>
</dbReference>